<name>W0FI17_9BACT</name>
<proteinExistence type="predicted"/>
<feature type="region of interest" description="Disordered" evidence="1">
    <location>
        <begin position="12"/>
        <end position="33"/>
    </location>
</feature>
<evidence type="ECO:0000313" key="2">
    <source>
        <dbReference type="EMBL" id="AHF24373.1"/>
    </source>
</evidence>
<sequence>MCMVWKENSIASGHADAAPARDDHGRSIALIHK</sequence>
<evidence type="ECO:0000256" key="1">
    <source>
        <dbReference type="SAM" id="MobiDB-lite"/>
    </source>
</evidence>
<reference evidence="2" key="1">
    <citation type="journal article" date="2013" name="PLoS ONE">
        <title>Metagenomic insights into the carbohydrate-active enzymes carried by the microorganisms adhering to solid digesta in the rumen of cows.</title>
        <authorList>
            <person name="Wang L."/>
            <person name="Hatem A."/>
            <person name="Catalyurek U.V."/>
            <person name="Morrison M."/>
            <person name="Yu Z."/>
        </authorList>
    </citation>
    <scope>NUCLEOTIDE SEQUENCE</scope>
</reference>
<feature type="non-terminal residue" evidence="2">
    <location>
        <position position="33"/>
    </location>
</feature>
<protein>
    <submittedName>
        <fullName evidence="2">Uncharacterized protein</fullName>
    </submittedName>
</protein>
<dbReference type="EMBL" id="KC246791">
    <property type="protein sequence ID" value="AHF24373.1"/>
    <property type="molecule type" value="Genomic_DNA"/>
</dbReference>
<accession>W0FI17</accession>
<dbReference type="AlphaFoldDB" id="W0FI17"/>
<organism evidence="2">
    <name type="scientific">uncultured bacterium Contig575</name>
    <dbReference type="NCBI Taxonomy" id="1393592"/>
    <lineage>
        <taxon>Bacteria</taxon>
        <taxon>environmental samples</taxon>
    </lineage>
</organism>